<protein>
    <submittedName>
        <fullName evidence="6">Aldehyde dehydrogenase</fullName>
    </submittedName>
</protein>
<evidence type="ECO:0000313" key="6">
    <source>
        <dbReference type="EMBL" id="EJT51080.1"/>
    </source>
</evidence>
<dbReference type="HOGENOM" id="CLU_005391_1_0_1"/>
<dbReference type="InterPro" id="IPR016160">
    <property type="entry name" value="Ald_DH_CS_CYS"/>
</dbReference>
<dbReference type="InterPro" id="IPR016163">
    <property type="entry name" value="Ald_DH_C"/>
</dbReference>
<dbReference type="GeneID" id="25991187"/>
<dbReference type="Pfam" id="PF00171">
    <property type="entry name" value="Aldedh"/>
    <property type="match status" value="2"/>
</dbReference>
<feature type="domain" description="Aldehyde dehydrogenase" evidence="5">
    <location>
        <begin position="9"/>
        <end position="79"/>
    </location>
</feature>
<keyword evidence="2 4" id="KW-0560">Oxidoreductase</keyword>
<feature type="domain" description="Aldehyde dehydrogenase" evidence="5">
    <location>
        <begin position="80"/>
        <end position="416"/>
    </location>
</feature>
<dbReference type="InterPro" id="IPR016162">
    <property type="entry name" value="Ald_DH_N"/>
</dbReference>
<dbReference type="FunFam" id="3.40.309.10:FF:000009">
    <property type="entry name" value="Aldehyde dehydrogenase A"/>
    <property type="match status" value="1"/>
</dbReference>
<name>J4UHM0_TRIAS</name>
<proteinExistence type="inferred from homology"/>
<evidence type="ECO:0000256" key="2">
    <source>
        <dbReference type="ARBA" id="ARBA00023002"/>
    </source>
</evidence>
<evidence type="ECO:0000256" key="1">
    <source>
        <dbReference type="ARBA" id="ARBA00009986"/>
    </source>
</evidence>
<dbReference type="AlphaFoldDB" id="J4UHM0"/>
<dbReference type="Gene3D" id="3.40.309.10">
    <property type="entry name" value="Aldehyde Dehydrogenase, Chain A, domain 2"/>
    <property type="match status" value="1"/>
</dbReference>
<dbReference type="RefSeq" id="XP_014182162.1">
    <property type="nucleotide sequence ID" value="XM_014326687.1"/>
</dbReference>
<comment type="caution">
    <text evidence="6">The sequence shown here is derived from an EMBL/GenBank/DDBJ whole genome shotgun (WGS) entry which is preliminary data.</text>
</comment>
<dbReference type="GO" id="GO:0016620">
    <property type="term" value="F:oxidoreductase activity, acting on the aldehyde or oxo group of donors, NAD or NADP as acceptor"/>
    <property type="evidence" value="ECO:0007669"/>
    <property type="project" value="InterPro"/>
</dbReference>
<feature type="active site" evidence="3">
    <location>
        <position position="185"/>
    </location>
</feature>
<dbReference type="CDD" id="cd07102">
    <property type="entry name" value="ALDH_EDX86601"/>
    <property type="match status" value="1"/>
</dbReference>
<evidence type="ECO:0000313" key="7">
    <source>
        <dbReference type="Proteomes" id="UP000002748"/>
    </source>
</evidence>
<dbReference type="VEuPathDB" id="FungiDB:A1Q1_07675"/>
<sequence length="423" mass="45404">MVDVNIQTTIGPYKQEPVCTRPLATDEQLDTVIAEAVKAQKSWKKVPIEQRVEIAEKWVSEIEKQADLLAEDLSIQMGRAITPWNYPHLCTVNTVVPALLAGNAVIIKPAPQTPVPAERVLEAFTEAGLPPNVLQVVHLSQESTLKGLVSDPRVDYVVFTGSVAGGRAVDEAAATGPGFKGVGLELGGKDPAYVRPDADLKYTVENLVDGAFFNSGQSCCGIERIYVHSAVYDEFVKQFVALTKEYKLGDPMDPSTTLGPVVSLASAKRIRAQIADALKKGAKALVSEADFPTAKEGTTLVGPTVLINVDHSMDIMVEETFGPAIGIMKVDSDQEALALMNDSAYGLTASVWTNGADPASTQVFHTFAEDLETGTVYMNRADALDPALPWAGVKDSGRGLSLSAMGYDHLTRAKSVMMRVRTD</sequence>
<dbReference type="PANTHER" id="PTHR11699">
    <property type="entry name" value="ALDEHYDE DEHYDROGENASE-RELATED"/>
    <property type="match status" value="1"/>
</dbReference>
<accession>J4UHM0</accession>
<comment type="similarity">
    <text evidence="1 4">Belongs to the aldehyde dehydrogenase family.</text>
</comment>
<dbReference type="OrthoDB" id="310895at2759"/>
<reference evidence="6 7" key="1">
    <citation type="journal article" date="2012" name="Eukaryot. Cell">
        <title>Draft genome sequence of CBS 2479, the standard type strain of Trichosporon asahii.</title>
        <authorList>
            <person name="Yang R.Y."/>
            <person name="Li H.T."/>
            <person name="Zhu H."/>
            <person name="Zhou G.P."/>
            <person name="Wang M."/>
            <person name="Wang L."/>
        </authorList>
    </citation>
    <scope>NUCLEOTIDE SEQUENCE [LARGE SCALE GENOMIC DNA]</scope>
    <source>
        <strain evidence="7">ATCC 90039 / CBS 2479 / JCM 2466 / KCTC 7840 / NCYC 2677 / UAMH 7654</strain>
    </source>
</reference>
<evidence type="ECO:0000259" key="5">
    <source>
        <dbReference type="Pfam" id="PF00171"/>
    </source>
</evidence>
<dbReference type="EMBL" id="ALBS01000074">
    <property type="protein sequence ID" value="EJT51080.1"/>
    <property type="molecule type" value="Genomic_DNA"/>
</dbReference>
<evidence type="ECO:0000256" key="4">
    <source>
        <dbReference type="RuleBase" id="RU003345"/>
    </source>
</evidence>
<dbReference type="Proteomes" id="UP000002748">
    <property type="component" value="Unassembled WGS sequence"/>
</dbReference>
<organism evidence="6 7">
    <name type="scientific">Trichosporon asahii var. asahii (strain ATCC 90039 / CBS 2479 / JCM 2466 / KCTC 7840 / NBRC 103889/ NCYC 2677 / UAMH 7654)</name>
    <name type="common">Yeast</name>
    <dbReference type="NCBI Taxonomy" id="1186058"/>
    <lineage>
        <taxon>Eukaryota</taxon>
        <taxon>Fungi</taxon>
        <taxon>Dikarya</taxon>
        <taxon>Basidiomycota</taxon>
        <taxon>Agaricomycotina</taxon>
        <taxon>Tremellomycetes</taxon>
        <taxon>Trichosporonales</taxon>
        <taxon>Trichosporonaceae</taxon>
        <taxon>Trichosporon</taxon>
    </lineage>
</organism>
<dbReference type="InterPro" id="IPR029510">
    <property type="entry name" value="Ald_DH_CS_GLU"/>
</dbReference>
<dbReference type="PROSITE" id="PS00687">
    <property type="entry name" value="ALDEHYDE_DEHYDR_GLU"/>
    <property type="match status" value="1"/>
</dbReference>
<dbReference type="InterPro" id="IPR016161">
    <property type="entry name" value="Ald_DH/histidinol_DH"/>
</dbReference>
<evidence type="ECO:0000256" key="3">
    <source>
        <dbReference type="PROSITE-ProRule" id="PRU10007"/>
    </source>
</evidence>
<dbReference type="KEGG" id="tasa:A1Q1_07675"/>
<dbReference type="InterPro" id="IPR015590">
    <property type="entry name" value="Aldehyde_DH_dom"/>
</dbReference>
<dbReference type="PROSITE" id="PS00070">
    <property type="entry name" value="ALDEHYDE_DEHYDR_CYS"/>
    <property type="match status" value="1"/>
</dbReference>
<gene>
    <name evidence="6" type="ORF">A1Q1_07675</name>
</gene>
<dbReference type="Gene3D" id="3.40.605.10">
    <property type="entry name" value="Aldehyde Dehydrogenase, Chain A, domain 1"/>
    <property type="match status" value="2"/>
</dbReference>
<dbReference type="SUPFAM" id="SSF53720">
    <property type="entry name" value="ALDH-like"/>
    <property type="match status" value="1"/>
</dbReference>